<comment type="similarity">
    <text evidence="6">Belongs to the bacillales FliT family.</text>
</comment>
<comment type="caution">
    <text evidence="8">The sequence shown here is derived from an EMBL/GenBank/DDBJ whole genome shotgun (WGS) entry which is preliminary data.</text>
</comment>
<proteinExistence type="inferred from homology"/>
<dbReference type="Proteomes" id="UP001500740">
    <property type="component" value="Unassembled WGS sequence"/>
</dbReference>
<reference evidence="8 9" key="1">
    <citation type="journal article" date="2019" name="Int. J. Syst. Evol. Microbiol.">
        <title>The Global Catalogue of Microorganisms (GCM) 10K type strain sequencing project: providing services to taxonomists for standard genome sequencing and annotation.</title>
        <authorList>
            <consortium name="The Broad Institute Genomics Platform"/>
            <consortium name="The Broad Institute Genome Sequencing Center for Infectious Disease"/>
            <person name="Wu L."/>
            <person name="Ma J."/>
        </authorList>
    </citation>
    <scope>NUCLEOTIDE SEQUENCE [LARGE SCALE GENOMIC DNA]</scope>
    <source>
        <strain evidence="8 9">JCM 14193</strain>
    </source>
</reference>
<dbReference type="RefSeq" id="WP_343785064.1">
    <property type="nucleotide sequence ID" value="NZ_BAAACZ010000031.1"/>
</dbReference>
<comment type="subcellular location">
    <subcellularLocation>
        <location evidence="1">Cytoplasm</location>
        <location evidence="1">Cytosol</location>
    </subcellularLocation>
</comment>
<protein>
    <recommendedName>
        <fullName evidence="7">Flagellar protein FliT</fullName>
    </recommendedName>
</protein>
<accession>A0ABN1ABF6</accession>
<evidence type="ECO:0000256" key="5">
    <source>
        <dbReference type="ARBA" id="ARBA00093765"/>
    </source>
</evidence>
<gene>
    <name evidence="8" type="ORF">GCM10008935_30350</name>
</gene>
<evidence type="ECO:0000256" key="1">
    <source>
        <dbReference type="ARBA" id="ARBA00004514"/>
    </source>
</evidence>
<name>A0ABN1ABF6_9BACI</name>
<dbReference type="InterPro" id="IPR008622">
    <property type="entry name" value="FliT"/>
</dbReference>
<evidence type="ECO:0000256" key="3">
    <source>
        <dbReference type="ARBA" id="ARBA00022795"/>
    </source>
</evidence>
<dbReference type="EMBL" id="BAAACZ010000031">
    <property type="protein sequence ID" value="GAA0472321.1"/>
    <property type="molecule type" value="Genomic_DNA"/>
</dbReference>
<organism evidence="8 9">
    <name type="scientific">Alkalibacillus silvisoli</name>
    <dbReference type="NCBI Taxonomy" id="392823"/>
    <lineage>
        <taxon>Bacteria</taxon>
        <taxon>Bacillati</taxon>
        <taxon>Bacillota</taxon>
        <taxon>Bacilli</taxon>
        <taxon>Bacillales</taxon>
        <taxon>Bacillaceae</taxon>
        <taxon>Alkalibacillus</taxon>
    </lineage>
</organism>
<keyword evidence="3" id="KW-1005">Bacterial flagellum biogenesis</keyword>
<evidence type="ECO:0000256" key="2">
    <source>
        <dbReference type="ARBA" id="ARBA00022490"/>
    </source>
</evidence>
<dbReference type="Pfam" id="PF05400">
    <property type="entry name" value="FliT"/>
    <property type="match status" value="1"/>
</dbReference>
<keyword evidence="2" id="KW-0963">Cytoplasm</keyword>
<comment type="function">
    <text evidence="5">May act as an export chaperone for the filament capping protein FliD.</text>
</comment>
<evidence type="ECO:0000313" key="8">
    <source>
        <dbReference type="EMBL" id="GAA0472321.1"/>
    </source>
</evidence>
<keyword evidence="4" id="KW-0143">Chaperone</keyword>
<evidence type="ECO:0000256" key="6">
    <source>
        <dbReference type="ARBA" id="ARBA00093785"/>
    </source>
</evidence>
<evidence type="ECO:0000256" key="4">
    <source>
        <dbReference type="ARBA" id="ARBA00023186"/>
    </source>
</evidence>
<evidence type="ECO:0000313" key="9">
    <source>
        <dbReference type="Proteomes" id="UP001500740"/>
    </source>
</evidence>
<sequence>MSEVKALYTLTKQMFERFKQAGEIDREQLVSEFDEFVEKRGRLIEKLSGDYTDEEKQLGEETLKLDRELRNLVDQYMKSFQQDFASFKKRQVTNKKYINPYQNLQGQDGSFIDKRN</sequence>
<keyword evidence="9" id="KW-1185">Reference proteome</keyword>
<evidence type="ECO:0000256" key="7">
    <source>
        <dbReference type="ARBA" id="ARBA00093797"/>
    </source>
</evidence>